<dbReference type="Proteomes" id="UP000274131">
    <property type="component" value="Unassembled WGS sequence"/>
</dbReference>
<keyword evidence="1" id="KW-0472">Membrane</keyword>
<name>A0A0N4UUK3_ENTVE</name>
<evidence type="ECO:0000313" key="2">
    <source>
        <dbReference type="EMBL" id="VDD85642.1"/>
    </source>
</evidence>
<protein>
    <submittedName>
        <fullName evidence="4">Interfer-bind domain-containing protein</fullName>
    </submittedName>
</protein>
<organism evidence="4">
    <name type="scientific">Enterobius vermicularis</name>
    <name type="common">Human pinworm</name>
    <dbReference type="NCBI Taxonomy" id="51028"/>
    <lineage>
        <taxon>Eukaryota</taxon>
        <taxon>Metazoa</taxon>
        <taxon>Ecdysozoa</taxon>
        <taxon>Nematoda</taxon>
        <taxon>Chromadorea</taxon>
        <taxon>Rhabditida</taxon>
        <taxon>Spirurina</taxon>
        <taxon>Oxyuridomorpha</taxon>
        <taxon>Oxyuroidea</taxon>
        <taxon>Oxyuridae</taxon>
        <taxon>Enterobius</taxon>
    </lineage>
</organism>
<gene>
    <name evidence="2" type="ORF">EVEC_LOCUS785</name>
</gene>
<evidence type="ECO:0000313" key="4">
    <source>
        <dbReference type="WBParaSite" id="EVEC_0000107701-mRNA-1"/>
    </source>
</evidence>
<accession>A0A0N4UUK3</accession>
<keyword evidence="1" id="KW-1133">Transmembrane helix</keyword>
<evidence type="ECO:0000313" key="3">
    <source>
        <dbReference type="Proteomes" id="UP000274131"/>
    </source>
</evidence>
<reference evidence="2 3" key="2">
    <citation type="submission" date="2018-10" db="EMBL/GenBank/DDBJ databases">
        <authorList>
            <consortium name="Pathogen Informatics"/>
        </authorList>
    </citation>
    <scope>NUCLEOTIDE SEQUENCE [LARGE SCALE GENOMIC DNA]</scope>
</reference>
<reference evidence="4" key="1">
    <citation type="submission" date="2017-02" db="UniProtKB">
        <authorList>
            <consortium name="WormBaseParasite"/>
        </authorList>
    </citation>
    <scope>IDENTIFICATION</scope>
</reference>
<feature type="transmembrane region" description="Helical" evidence="1">
    <location>
        <begin position="128"/>
        <end position="154"/>
    </location>
</feature>
<evidence type="ECO:0000256" key="1">
    <source>
        <dbReference type="SAM" id="Phobius"/>
    </source>
</evidence>
<dbReference type="EMBL" id="UXUI01007137">
    <property type="protein sequence ID" value="VDD85642.1"/>
    <property type="molecule type" value="Genomic_DNA"/>
</dbReference>
<keyword evidence="3" id="KW-1185">Reference proteome</keyword>
<dbReference type="WBParaSite" id="EVEC_0000107701-mRNA-1">
    <property type="protein sequence ID" value="EVEC_0000107701-mRNA-1"/>
    <property type="gene ID" value="EVEC_0000107701"/>
</dbReference>
<sequence length="293" mass="32265">MNLLCSPSCAVTLTSVGSAQISTAFDMCKSPPNLEIKITTPVRDEAVTSTFTAKNTLETRQIGSGNYPLELKVKFREQTLWNNRKSYRAEAYVRMPETGEMSYFMNGSIEVPPNGYCKYHHSSSSVQILLLCTLLTLFFVGTSIAVSMLIHCIYARQLNIKSRSHKSKTVESDSVQVLPSYPHTKLSRVGFDDDRLPVILEIEEDELDKISETVPENEPLRRSFRMQLTDSIPQLAVSRASEEDGSPTTSTTAATAAVATTTTEAMNSRSVQDLTSLGRSSCIGSSNTEPTEV</sequence>
<keyword evidence="1" id="KW-0812">Transmembrane</keyword>
<dbReference type="AlphaFoldDB" id="A0A0N4UUK3"/>
<proteinExistence type="predicted"/>